<name>A0A8D8RHJ2_9HEMI</name>
<proteinExistence type="predicted"/>
<evidence type="ECO:0000313" key="1">
    <source>
        <dbReference type="EMBL" id="CAG6651488.1"/>
    </source>
</evidence>
<reference evidence="1" key="1">
    <citation type="submission" date="2021-05" db="EMBL/GenBank/DDBJ databases">
        <authorList>
            <person name="Alioto T."/>
            <person name="Alioto T."/>
            <person name="Gomez Garrido J."/>
        </authorList>
    </citation>
    <scope>NUCLEOTIDE SEQUENCE</scope>
</reference>
<dbReference type="EMBL" id="HBUF01167811">
    <property type="protein sequence ID" value="CAG6651488.1"/>
    <property type="molecule type" value="Transcribed_RNA"/>
</dbReference>
<dbReference type="AlphaFoldDB" id="A0A8D8RHJ2"/>
<sequence length="115" mass="12419">MGSSTAGTSVTSMNANGVPQASTFVQTLVSASKERGSVTASRIVPWEMMRSSASTYFPSSPATPTCEAHWRVEVIPPRVFFTRGRTTTPSMSSKMGRTPIFRTLCTRCTMTLDSS</sequence>
<accession>A0A8D8RHJ2</accession>
<organism evidence="1">
    <name type="scientific">Cacopsylla melanoneura</name>
    <dbReference type="NCBI Taxonomy" id="428564"/>
    <lineage>
        <taxon>Eukaryota</taxon>
        <taxon>Metazoa</taxon>
        <taxon>Ecdysozoa</taxon>
        <taxon>Arthropoda</taxon>
        <taxon>Hexapoda</taxon>
        <taxon>Insecta</taxon>
        <taxon>Pterygota</taxon>
        <taxon>Neoptera</taxon>
        <taxon>Paraneoptera</taxon>
        <taxon>Hemiptera</taxon>
        <taxon>Sternorrhyncha</taxon>
        <taxon>Psylloidea</taxon>
        <taxon>Psyllidae</taxon>
        <taxon>Psyllinae</taxon>
        <taxon>Cacopsylla</taxon>
    </lineage>
</organism>
<protein>
    <submittedName>
        <fullName evidence="1">Uncharacterized protein</fullName>
    </submittedName>
</protein>